<evidence type="ECO:0008006" key="4">
    <source>
        <dbReference type="Google" id="ProtNLM"/>
    </source>
</evidence>
<evidence type="ECO:0000313" key="2">
    <source>
        <dbReference type="EMBL" id="MBP2070819.1"/>
    </source>
</evidence>
<protein>
    <recommendedName>
        <fullName evidence="4">DUF5057 domain-containing protein</fullName>
    </recommendedName>
</protein>
<keyword evidence="3" id="KW-1185">Reference proteome</keyword>
<dbReference type="RefSeq" id="WP_209452790.1">
    <property type="nucleotide sequence ID" value="NZ_JAGGLT010000002.1"/>
</dbReference>
<gene>
    <name evidence="2" type="ORF">J2Z80_000317</name>
</gene>
<dbReference type="EMBL" id="JAGGLT010000002">
    <property type="protein sequence ID" value="MBP2070819.1"/>
    <property type="molecule type" value="Genomic_DNA"/>
</dbReference>
<dbReference type="Proteomes" id="UP001166402">
    <property type="component" value="Unassembled WGS sequence"/>
</dbReference>
<evidence type="ECO:0000256" key="1">
    <source>
        <dbReference type="SAM" id="Phobius"/>
    </source>
</evidence>
<keyword evidence="1" id="KW-1133">Transmembrane helix</keyword>
<keyword evidence="1" id="KW-0472">Membrane</keyword>
<sequence>MKIINTLKENKKYFIVSLFVLLFIAILIFAYASSSLTLTATPNSQGNYIHLQWNVPDSTQPYTYMLYMKKPGDTSFQTIPAKSQVKVLNVYPPSAYTVSFSGNWTRVSGYGYNSQYGYESTNHTNNSTSSTSLTVNMPSSGTISFWYMVSSETNYDFIHFYIDGQEKLKNSGNLGWQQVSFSVSAGQHTFTWSYTKDYSVSLYNDTAYIDNVSITGIGTFTFESSESLQIGAQQIPNITFTNWQGQTYTLPKSASLKMWMEQPNSDDPKGYGKGLISVDAVSITDFNSNPSAYLKNSDGSWKYDVVYFGAWDSNNGFDIGTNALSLIESFVNNGRGLLLGHDTAQYGAGLTYNPTPYVKNFNKLESYLNITDIPSEYTGMAYPNLPVQYQLWGSTKITIGKKGLLTNYPWQIGDIGTELTIPYSHTGWVIANGDNWLYYSDDPWVQTQSSQTANAYIANPNYRMNYYLTTWNNTAMIETGHSNGSATPDEQKILANTLFYLAQVTDQTSWDDHMGQDLTSPDKPKITNIQKNGNNINITLSDNDEGTTYSYYVEATGMNNGIKIDSNTVTTTITSGIKGYSVVIDNNPNTVPDNTIDTTSSNFSTTYSGSNFYVRVKAIDNAGNVSDVYTYCYSKPFITAIPVPSQNAIQLNWGINDTSQTYSYMVYKKDINDSDFQTIPVKDHLKVLNIYPPVDQTITFTNWQGQIYTLPKSASLKMWMEQPNSNDPKGYGKGLISVDAVSIINFNNDPNKYLKNFDGSWKYDVIFLGAWDCNGGRNLNNDSVNAILNFINAGRGVLAGHDTIGYNWGTNNGLGQIRDKFNIKVGYWGNSDTPTDNGFHYYGGYLNTKIIINKKGLLTNYPWQIGDVGTELSVPLSHSTSNFAFGDIWMVYPETKWSGSNFPDYLNKNANFYLTTWNNTAMIQTGHSDGNATPDEQKVLANTLFYLGQVTTNTSWLDHSAQDLTPPDTVSGITASQKDNQINISWNVPKDNGNTYEYYVQATGNSDNLKRISDTVSATITTGLKGYSYIIDQNPNTEPDNTVDTTSNNITVSINKEGKYYLHIKAIDNADNASQTVHYQFYVESPVTISPNMQTTYAAGQAVKINVTTTGPVYRITAQMWYSSNEYSSTGITDLVSGNGSWHTRQNSSEGYDTVVIIPKNTPNGTYNIIITAYARYPDSTEDTKSITIPITVKGTIYDYYHSEINN</sequence>
<accession>A0ABS4NC89</accession>
<proteinExistence type="predicted"/>
<keyword evidence="1" id="KW-0812">Transmembrane</keyword>
<dbReference type="InterPro" id="IPR036116">
    <property type="entry name" value="FN3_sf"/>
</dbReference>
<evidence type="ECO:0000313" key="3">
    <source>
        <dbReference type="Proteomes" id="UP001166402"/>
    </source>
</evidence>
<comment type="caution">
    <text evidence="2">The sequence shown here is derived from an EMBL/GenBank/DDBJ whole genome shotgun (WGS) entry which is preliminary data.</text>
</comment>
<reference evidence="2" key="1">
    <citation type="submission" date="2021-03" db="EMBL/GenBank/DDBJ databases">
        <title>Genomic Encyclopedia of Type Strains, Phase IV (KMG-IV): sequencing the most valuable type-strain genomes for metagenomic binning, comparative biology and taxonomic classification.</title>
        <authorList>
            <person name="Goeker M."/>
        </authorList>
    </citation>
    <scope>NUCLEOTIDE SEQUENCE</scope>
    <source>
        <strain evidence="2">DSM 101588</strain>
    </source>
</reference>
<feature type="transmembrane region" description="Helical" evidence="1">
    <location>
        <begin position="12"/>
        <end position="32"/>
    </location>
</feature>
<organism evidence="2 3">
    <name type="scientific">Thermoanaerobacterium butyriciformans</name>
    <dbReference type="NCBI Taxonomy" id="1702242"/>
    <lineage>
        <taxon>Bacteria</taxon>
        <taxon>Bacillati</taxon>
        <taxon>Bacillota</taxon>
        <taxon>Clostridia</taxon>
        <taxon>Thermoanaerobacterales</taxon>
        <taxon>Thermoanaerobacteraceae</taxon>
        <taxon>Thermoanaerobacterium</taxon>
    </lineage>
</organism>
<name>A0ABS4NC89_9THEO</name>
<dbReference type="SUPFAM" id="SSF49265">
    <property type="entry name" value="Fibronectin type III"/>
    <property type="match status" value="1"/>
</dbReference>